<dbReference type="PANTHER" id="PTHR24348">
    <property type="entry name" value="SERINE/THREONINE-PROTEIN KINASE UNC-51-RELATED"/>
    <property type="match status" value="1"/>
</dbReference>
<feature type="domain" description="Protein kinase" evidence="4">
    <location>
        <begin position="84"/>
        <end position="336"/>
    </location>
</feature>
<dbReference type="InterPro" id="IPR017441">
    <property type="entry name" value="Protein_kinase_ATP_BS"/>
</dbReference>
<evidence type="ECO:0000259" key="4">
    <source>
        <dbReference type="PROSITE" id="PS50011"/>
    </source>
</evidence>
<dbReference type="EMBL" id="JAEQBW010000005">
    <property type="protein sequence ID" value="MBK6265970.1"/>
    <property type="molecule type" value="Genomic_DNA"/>
</dbReference>
<dbReference type="Pfam" id="PF00069">
    <property type="entry name" value="Pkinase"/>
    <property type="match status" value="1"/>
</dbReference>
<keyword evidence="5" id="KW-0418">Kinase</keyword>
<dbReference type="SMART" id="SM00220">
    <property type="entry name" value="S_TKc"/>
    <property type="match status" value="1"/>
</dbReference>
<dbReference type="Proteomes" id="UP000611723">
    <property type="component" value="Unassembled WGS sequence"/>
</dbReference>
<feature type="binding site" evidence="3">
    <location>
        <position position="115"/>
    </location>
    <ligand>
        <name>ATP</name>
        <dbReference type="ChEBI" id="CHEBI:30616"/>
    </ligand>
</feature>
<dbReference type="InterPro" id="IPR008271">
    <property type="entry name" value="Ser/Thr_kinase_AS"/>
</dbReference>
<dbReference type="InterPro" id="IPR000719">
    <property type="entry name" value="Prot_kinase_dom"/>
</dbReference>
<dbReference type="InterPro" id="IPR011009">
    <property type="entry name" value="Kinase-like_dom_sf"/>
</dbReference>
<dbReference type="CDD" id="cd14014">
    <property type="entry name" value="STKc_PknB_like"/>
    <property type="match status" value="1"/>
</dbReference>
<protein>
    <submittedName>
        <fullName evidence="5">Serine/threonine protein kinase</fullName>
    </submittedName>
</protein>
<keyword evidence="1 3" id="KW-0547">Nucleotide-binding</keyword>
<dbReference type="GO" id="GO:0004674">
    <property type="term" value="F:protein serine/threonine kinase activity"/>
    <property type="evidence" value="ECO:0007669"/>
    <property type="project" value="UniProtKB-KW"/>
</dbReference>
<dbReference type="Gene3D" id="1.25.40.10">
    <property type="entry name" value="Tetratricopeptide repeat domain"/>
    <property type="match status" value="3"/>
</dbReference>
<dbReference type="Pfam" id="PF13374">
    <property type="entry name" value="TPR_10"/>
    <property type="match status" value="1"/>
</dbReference>
<evidence type="ECO:0000256" key="1">
    <source>
        <dbReference type="ARBA" id="ARBA00022741"/>
    </source>
</evidence>
<keyword evidence="5" id="KW-0723">Serine/threonine-protein kinase</keyword>
<evidence type="ECO:0000313" key="5">
    <source>
        <dbReference type="EMBL" id="MBK6265970.1"/>
    </source>
</evidence>
<keyword evidence="5" id="KW-0808">Transferase</keyword>
<dbReference type="Gene3D" id="3.30.200.20">
    <property type="entry name" value="Phosphorylase Kinase, domain 1"/>
    <property type="match status" value="1"/>
</dbReference>
<dbReference type="GO" id="GO:0005737">
    <property type="term" value="C:cytoplasm"/>
    <property type="evidence" value="ECO:0007669"/>
    <property type="project" value="TreeGrafter"/>
</dbReference>
<dbReference type="GO" id="GO:0005524">
    <property type="term" value="F:ATP binding"/>
    <property type="evidence" value="ECO:0007669"/>
    <property type="project" value="UniProtKB-UniRule"/>
</dbReference>
<dbReference type="Pfam" id="PF13424">
    <property type="entry name" value="TPR_12"/>
    <property type="match status" value="2"/>
</dbReference>
<evidence type="ECO:0000256" key="3">
    <source>
        <dbReference type="PROSITE-ProRule" id="PRU10141"/>
    </source>
</evidence>
<name>A0A934X066_9BACT</name>
<comment type="caution">
    <text evidence="5">The sequence shown here is derived from an EMBL/GenBank/DDBJ whole genome shotgun (WGS) entry which is preliminary data.</text>
</comment>
<dbReference type="PROSITE" id="PS00108">
    <property type="entry name" value="PROTEIN_KINASE_ST"/>
    <property type="match status" value="1"/>
</dbReference>
<dbReference type="InterPro" id="IPR019734">
    <property type="entry name" value="TPR_rpt"/>
</dbReference>
<keyword evidence="2 3" id="KW-0067">ATP-binding</keyword>
<dbReference type="PROSITE" id="PS00107">
    <property type="entry name" value="PROTEIN_KINASE_ATP"/>
    <property type="match status" value="1"/>
</dbReference>
<dbReference type="PROSITE" id="PS50011">
    <property type="entry name" value="PROTEIN_KINASE_DOM"/>
    <property type="match status" value="1"/>
</dbReference>
<evidence type="ECO:0000313" key="6">
    <source>
        <dbReference type="Proteomes" id="UP000611723"/>
    </source>
</evidence>
<dbReference type="SUPFAM" id="SSF56112">
    <property type="entry name" value="Protein kinase-like (PK-like)"/>
    <property type="match status" value="1"/>
</dbReference>
<dbReference type="AlphaFoldDB" id="A0A934X066"/>
<sequence length="813" mass="91781">MEYNWSELEKIFNESLELSPSERTNFIINKSEGNLLLQETLLDMLRHSEESEVYFHRLKGEIAQGLCDKPQTILLQKGDIINKYVVTSLLGQGGMGEVYLAQRNDGQYEQTVAIKCFSNPLLKEDFLESFRQEQQFLASLNHANIAHILDGGLTERGIPFIIMDYVEGDPIDKYLEEHKKNLKEKLYLFLEICETIQFAHNQLILHLDIKPNNILVSKEGKIKLLDFGIAKKIGSSDISNTNIMASPFYAAPEQLNQQNTSVATDIYQLGVLFHIILCGDIPFDKTEDMVTNRALKINTAKVGKELLAILSTCLKEKPEERYLSVNELIGDVKNYLAGFPVTVYSNQWLYKANKFIRRNKIATSLVILLFLSLTIGVVVSTRQTILANEQTVAAQIAAMKSERVSDFLISIFESANPEIRGRDKLELESLIQESIHKIKLYPDDEIKAELLFVLGTTFSKAGQYALADSLLAQSIQLNKKLSLSDTENHFKAYFELSKARMYNSQLKESLELIKEAFDLSKKLIPENKKIAGLLTMQLALTTMEAGDTKRADSLLDKAWFETHQASLDPLELAEAYNTKASIKHYKGEIDSSIIHLKKSLAIIKRNYSEGHPFYITLIENLSSGYRQANDFDKALKYQKEAIKKTETIYGKEHLNYIKSANALGVTYRDMDSLNQALGYLEEAVMLAENVMGKETLTYISSAGNLSLTLSKLGKHSDAEIIAYEAYEKALNFIGSKHPFYLWSIGIYAGSLANSQKKDEAEIMYRQALTEQIEVLGQGHPWVKKSATGLVGILEKKGKWKEIDSVKHLVNPIN</sequence>
<dbReference type="SMART" id="SM00028">
    <property type="entry name" value="TPR"/>
    <property type="match status" value="5"/>
</dbReference>
<gene>
    <name evidence="5" type="ORF">JKA74_13085</name>
</gene>
<keyword evidence="6" id="KW-1185">Reference proteome</keyword>
<dbReference type="Gene3D" id="1.10.510.10">
    <property type="entry name" value="Transferase(Phosphotransferase) domain 1"/>
    <property type="match status" value="1"/>
</dbReference>
<organism evidence="5 6">
    <name type="scientific">Marivirga aurantiaca</name>
    <dbReference type="NCBI Taxonomy" id="2802615"/>
    <lineage>
        <taxon>Bacteria</taxon>
        <taxon>Pseudomonadati</taxon>
        <taxon>Bacteroidota</taxon>
        <taxon>Cytophagia</taxon>
        <taxon>Cytophagales</taxon>
        <taxon>Marivirgaceae</taxon>
        <taxon>Marivirga</taxon>
    </lineage>
</organism>
<proteinExistence type="predicted"/>
<reference evidence="5" key="1">
    <citation type="submission" date="2021-01" db="EMBL/GenBank/DDBJ databases">
        <title>Marivirga aurantiaca sp. nov., isolated from intertidal surface sediments.</title>
        <authorList>
            <person name="Zhang M."/>
        </authorList>
    </citation>
    <scope>NUCLEOTIDE SEQUENCE</scope>
    <source>
        <strain evidence="5">S37H4</strain>
    </source>
</reference>
<dbReference type="InterPro" id="IPR011990">
    <property type="entry name" value="TPR-like_helical_dom_sf"/>
</dbReference>
<dbReference type="RefSeq" id="WP_201431642.1">
    <property type="nucleotide sequence ID" value="NZ_JAEQBW010000005.1"/>
</dbReference>
<dbReference type="InterPro" id="IPR045269">
    <property type="entry name" value="Atg1-like"/>
</dbReference>
<evidence type="ECO:0000256" key="2">
    <source>
        <dbReference type="ARBA" id="ARBA00022840"/>
    </source>
</evidence>
<accession>A0A934X066</accession>
<dbReference type="SUPFAM" id="SSF48452">
    <property type="entry name" value="TPR-like"/>
    <property type="match status" value="3"/>
</dbReference>